<dbReference type="Proteomes" id="UP000322315">
    <property type="component" value="Unassembled WGS sequence"/>
</dbReference>
<accession>A0A5M7B5C6</accession>
<dbReference type="EMBL" id="VMBF01000009">
    <property type="protein sequence ID" value="TSJ73611.1"/>
    <property type="molecule type" value="Genomic_DNA"/>
</dbReference>
<evidence type="ECO:0000313" key="3">
    <source>
        <dbReference type="Proteomes" id="UP000315145"/>
    </source>
</evidence>
<evidence type="ECO:0000313" key="1">
    <source>
        <dbReference type="EMBL" id="KAA5822461.1"/>
    </source>
</evidence>
<evidence type="ECO:0008006" key="5">
    <source>
        <dbReference type="Google" id="ProtNLM"/>
    </source>
</evidence>
<comment type="caution">
    <text evidence="1">The sequence shown here is derived from an EMBL/GenBank/DDBJ whole genome shotgun (WGS) entry which is preliminary data.</text>
</comment>
<gene>
    <name evidence="1" type="ORF">F2B50_15055</name>
    <name evidence="2" type="ORF">FPF71_15055</name>
</gene>
<dbReference type="EMBL" id="VWRS01000009">
    <property type="protein sequence ID" value="KAA5822461.1"/>
    <property type="molecule type" value="Genomic_DNA"/>
</dbReference>
<reference evidence="1" key="3">
    <citation type="submission" date="2019-09" db="EMBL/GenBank/DDBJ databases">
        <authorList>
            <person name="Zhang D.-C."/>
        </authorList>
    </citation>
    <scope>NUCLEOTIDE SEQUENCE</scope>
    <source>
        <strain evidence="1">RU-4-M-4</strain>
    </source>
</reference>
<dbReference type="RefSeq" id="WP_144117743.1">
    <property type="nucleotide sequence ID" value="NZ_JACHGE010000007.1"/>
</dbReference>
<reference evidence="1 4" key="1">
    <citation type="journal article" date="2015" name="Int. J. Syst. Evol. Microbiol.">
        <title>Algibacter amylolyticus sp. nov., isolated from intertidal sediment.</title>
        <authorList>
            <person name="Zhang D.C."/>
            <person name="Wu J."/>
            <person name="Neuner K."/>
            <person name="Yao J."/>
            <person name="Margesin R."/>
        </authorList>
    </citation>
    <scope>NUCLEOTIDE SEQUENCE [LARGE SCALE GENOMIC DNA]</scope>
    <source>
        <strain evidence="1 4">RU-4-M-4</strain>
    </source>
</reference>
<organism evidence="1 4">
    <name type="scientific">Algibacter amylolyticus</name>
    <dbReference type="NCBI Taxonomy" id="1608400"/>
    <lineage>
        <taxon>Bacteria</taxon>
        <taxon>Pseudomonadati</taxon>
        <taxon>Bacteroidota</taxon>
        <taxon>Flavobacteriia</taxon>
        <taxon>Flavobacteriales</taxon>
        <taxon>Flavobacteriaceae</taxon>
        <taxon>Algibacter</taxon>
    </lineage>
</organism>
<dbReference type="Proteomes" id="UP000315145">
    <property type="component" value="Unassembled WGS sequence"/>
</dbReference>
<name>A0A5M7B5C6_9FLAO</name>
<evidence type="ECO:0000313" key="4">
    <source>
        <dbReference type="Proteomes" id="UP000322315"/>
    </source>
</evidence>
<keyword evidence="3" id="KW-1185">Reference proteome</keyword>
<evidence type="ECO:0000313" key="2">
    <source>
        <dbReference type="EMBL" id="TSJ73611.1"/>
    </source>
</evidence>
<reference evidence="2 3" key="2">
    <citation type="submission" date="2019-07" db="EMBL/GenBank/DDBJ databases">
        <title>Algibacter marinivivus sp. nov., isolated from the surface of a marine red alga.</title>
        <authorList>
            <person name="Zhong X."/>
            <person name="Xu W."/>
            <person name="Zhang Y."/>
            <person name="Zhang Q."/>
            <person name="Du Z."/>
        </authorList>
    </citation>
    <scope>NUCLEOTIDE SEQUENCE [LARGE SCALE GENOMIC DNA]</scope>
    <source>
        <strain evidence="2 3">RU-4-M-4</strain>
    </source>
</reference>
<sequence>MKCKICSKRVLGRSDKLFCSIKCKNYYHVNLRKATALVVKELDTILHRNRSILLEILGKKKAQCKIERVVLEKKKFRFKYHTHQNINNQGKTYHYVYDFAWMEFSNDEILVVRRPLNIKK</sequence>
<dbReference type="AlphaFoldDB" id="A0A5M7B5C6"/>
<dbReference type="OrthoDB" id="5187906at2"/>
<proteinExistence type="predicted"/>
<protein>
    <recommendedName>
        <fullName evidence="5">DUF2116 family Zn-ribbon domain-containing protein</fullName>
    </recommendedName>
</protein>